<dbReference type="GO" id="GO:0045840">
    <property type="term" value="P:positive regulation of mitotic nuclear division"/>
    <property type="evidence" value="ECO:0007669"/>
    <property type="project" value="TreeGrafter"/>
</dbReference>
<evidence type="ECO:0000313" key="10">
    <source>
        <dbReference type="EMBL" id="KAL0487648.1"/>
    </source>
</evidence>
<keyword evidence="4" id="KW-0732">Signal</keyword>
<proteinExistence type="predicted"/>
<dbReference type="AlphaFoldDB" id="A0AAW2ZE57"/>
<comment type="caution">
    <text evidence="6">Lacks conserved residue(s) required for the propagation of feature annotation.</text>
</comment>
<dbReference type="InterPro" id="IPR013111">
    <property type="entry name" value="EGF_extracell"/>
</dbReference>
<evidence type="ECO:0000256" key="1">
    <source>
        <dbReference type="ARBA" id="ARBA00004613"/>
    </source>
</evidence>
<dbReference type="GO" id="GO:0008284">
    <property type="term" value="P:positive regulation of cell population proliferation"/>
    <property type="evidence" value="ECO:0007669"/>
    <property type="project" value="TreeGrafter"/>
</dbReference>
<keyword evidence="2" id="KW-0964">Secreted</keyword>
<keyword evidence="8" id="KW-1133">Transmembrane helix</keyword>
<accession>A0AAW2ZE57</accession>
<feature type="transmembrane region" description="Helical" evidence="8">
    <location>
        <begin position="772"/>
        <end position="800"/>
    </location>
</feature>
<evidence type="ECO:0000313" key="11">
    <source>
        <dbReference type="Proteomes" id="UP001431209"/>
    </source>
</evidence>
<keyword evidence="8" id="KW-0472">Membrane</keyword>
<organism evidence="10 11">
    <name type="scientific">Acrasis kona</name>
    <dbReference type="NCBI Taxonomy" id="1008807"/>
    <lineage>
        <taxon>Eukaryota</taxon>
        <taxon>Discoba</taxon>
        <taxon>Heterolobosea</taxon>
        <taxon>Tetramitia</taxon>
        <taxon>Eutetramitia</taxon>
        <taxon>Acrasidae</taxon>
        <taxon>Acrasis</taxon>
    </lineage>
</organism>
<dbReference type="Pfam" id="PF07974">
    <property type="entry name" value="EGF_2"/>
    <property type="match status" value="1"/>
</dbReference>
<comment type="subcellular location">
    <subcellularLocation>
        <location evidence="1">Secreted</location>
    </subcellularLocation>
</comment>
<gene>
    <name evidence="10" type="ORF">AKO1_000241</name>
</gene>
<evidence type="ECO:0000256" key="7">
    <source>
        <dbReference type="SAM" id="MobiDB-lite"/>
    </source>
</evidence>
<dbReference type="PANTHER" id="PTHR10740:SF14">
    <property type="entry name" value="EGF-LIKE DOMAIN-CONTAINING PROTEIN"/>
    <property type="match status" value="1"/>
</dbReference>
<keyword evidence="5 6" id="KW-1015">Disulfide bond</keyword>
<name>A0AAW2ZE57_9EUKA</name>
<dbReference type="PROSITE" id="PS01186">
    <property type="entry name" value="EGF_2"/>
    <property type="match status" value="2"/>
</dbReference>
<dbReference type="PROSITE" id="PS50026">
    <property type="entry name" value="EGF_3"/>
    <property type="match status" value="1"/>
</dbReference>
<evidence type="ECO:0000256" key="2">
    <source>
        <dbReference type="ARBA" id="ARBA00022525"/>
    </source>
</evidence>
<dbReference type="EMBL" id="JAOPGA020001357">
    <property type="protein sequence ID" value="KAL0487648.1"/>
    <property type="molecule type" value="Genomic_DNA"/>
</dbReference>
<evidence type="ECO:0000256" key="4">
    <source>
        <dbReference type="ARBA" id="ARBA00022729"/>
    </source>
</evidence>
<feature type="domain" description="EGF-like" evidence="9">
    <location>
        <begin position="342"/>
        <end position="375"/>
    </location>
</feature>
<keyword evidence="8" id="KW-0812">Transmembrane</keyword>
<evidence type="ECO:0000259" key="9">
    <source>
        <dbReference type="PROSITE" id="PS50026"/>
    </source>
</evidence>
<dbReference type="PANTHER" id="PTHR10740">
    <property type="entry name" value="TRANSFORMING GROWTH FACTOR ALPHA"/>
    <property type="match status" value="1"/>
</dbReference>
<keyword evidence="3 6" id="KW-0245">EGF-like domain</keyword>
<evidence type="ECO:0000256" key="5">
    <source>
        <dbReference type="ARBA" id="ARBA00023157"/>
    </source>
</evidence>
<protein>
    <recommendedName>
        <fullName evidence="9">EGF-like domain-containing protein</fullName>
    </recommendedName>
</protein>
<keyword evidence="11" id="KW-1185">Reference proteome</keyword>
<evidence type="ECO:0000256" key="6">
    <source>
        <dbReference type="PROSITE-ProRule" id="PRU00076"/>
    </source>
</evidence>
<dbReference type="InterPro" id="IPR000742">
    <property type="entry name" value="EGF"/>
</dbReference>
<comment type="caution">
    <text evidence="10">The sequence shown here is derived from an EMBL/GenBank/DDBJ whole genome shotgun (WGS) entry which is preliminary data.</text>
</comment>
<dbReference type="Proteomes" id="UP001431209">
    <property type="component" value="Unassembled WGS sequence"/>
</dbReference>
<feature type="region of interest" description="Disordered" evidence="7">
    <location>
        <begin position="847"/>
        <end position="866"/>
    </location>
</feature>
<dbReference type="PROSITE" id="PS00022">
    <property type="entry name" value="EGF_1"/>
    <property type="match status" value="3"/>
</dbReference>
<reference evidence="10 11" key="1">
    <citation type="submission" date="2024-03" db="EMBL/GenBank/DDBJ databases">
        <title>The Acrasis kona genome and developmental transcriptomes reveal deep origins of eukaryotic multicellular pathways.</title>
        <authorList>
            <person name="Sheikh S."/>
            <person name="Fu C.-J."/>
            <person name="Brown M.W."/>
            <person name="Baldauf S.L."/>
        </authorList>
    </citation>
    <scope>NUCLEOTIDE SEQUENCE [LARGE SCALE GENOMIC DNA]</scope>
    <source>
        <strain evidence="10 11">ATCC MYA-3509</strain>
    </source>
</reference>
<dbReference type="GO" id="GO:0005576">
    <property type="term" value="C:extracellular region"/>
    <property type="evidence" value="ECO:0007669"/>
    <property type="project" value="UniProtKB-SubCell"/>
</dbReference>
<dbReference type="GO" id="GO:0007173">
    <property type="term" value="P:epidermal growth factor receptor signaling pathway"/>
    <property type="evidence" value="ECO:0007669"/>
    <property type="project" value="TreeGrafter"/>
</dbReference>
<evidence type="ECO:0000256" key="8">
    <source>
        <dbReference type="SAM" id="Phobius"/>
    </source>
</evidence>
<feature type="disulfide bond" evidence="6">
    <location>
        <begin position="365"/>
        <end position="374"/>
    </location>
</feature>
<evidence type="ECO:0000256" key="3">
    <source>
        <dbReference type="ARBA" id="ARBA00022536"/>
    </source>
</evidence>
<sequence length="912" mass="99965">MLPNKQFIGWASYKNFILTYQCSLLSLDGQEVMVSIFYHKPIFILANNVADSVVCGLWTGIFNEAWKAVDSNGVYHPYDVNNFWGFCNGTSAGSYACQRSPTGRSPRPTTTPVPTTPVPVPTDCWNCTQGWAHWWEVGMSAPGDGDRCQCIPLTPQPTPTDCWTCPPGYQHWFDADSGYTSAPNGDKCACVSVRCFTCPPDYQHWYDEGTGYTSAPGGDKCACVLKNPPCFTCPSGYIHWYDEKSGYASAPGGERCACVPDPDTTPCWTCNPGYVKWYEAGYISAPDGDRCACVPQRIFSCFGMTNTNVSVCSGGGICYAENICLCLPGHSGNNCGQFKCYGLDKDHKNVCNSHGTCVGYNTCSCDRGYYGANCNIYACSGHTCNGIAHDSKYVCSSKGNCTAPESCNCQEGYLGQYCQETKQSFLNYDSAPLYLRAGQVLSLNGYFHPNDNLTCYFTIENKKYIGSAKRIDNEHVDVSAPAFDRVSSGMVDCTLYLGTTIVYKMTFINNVITSLSLNLKNFTEAIQKNNTNIPDFKSPPQNLQLVTTSSGGSALLIESQFGGNEVGSRTGFSTKETYNVLDQKLSCDFKINSTTTGNGVVSNVLEAWLLSRESLHCRSTISVDSSNAVYLTITHTNGSFVAVDKSTCRKASSSIVSSRLRLQLMIVSPNSTIKSWSLMSSLSSLDDSSTSCSTRVELDSRFFTYEFFSNSYSMAITQGNSNVTKKSRSLKDQPEDSSSQSSVFLYSMVLDCQDGKCATETTDNNQNTIPTVFIIVIVVIVIAVVVCTTVCIIVVVVMACKSNRALKISNQSVFDPVEDRQSLSNPKLIKRSKYEVSPESPIARGMRNVSESLSRLSPKPGNPKLSDIELDDNEQLNELYARRTAILQSIESNNNINGEEQVQLELDTNINK</sequence>
<dbReference type="Gene3D" id="2.10.25.10">
    <property type="entry name" value="Laminin"/>
    <property type="match status" value="1"/>
</dbReference>
<dbReference type="SMART" id="SM00181">
    <property type="entry name" value="EGF"/>
    <property type="match status" value="3"/>
</dbReference>